<reference evidence="1" key="1">
    <citation type="submission" date="2018-01" db="EMBL/GenBank/DDBJ databases">
        <authorList>
            <person name="Krukenberg V."/>
        </authorList>
    </citation>
    <scope>NUCLEOTIDE SEQUENCE</scope>
    <source>
        <strain evidence="1">E20ANME2</strain>
    </source>
</reference>
<comment type="caution">
    <text evidence="1">The sequence shown here is derived from an EMBL/GenBank/DDBJ whole genome shotgun (WGS) entry which is preliminary data.</text>
</comment>
<protein>
    <submittedName>
        <fullName evidence="1">Uncharacterized protein</fullName>
    </submittedName>
</protein>
<sequence>MEDSQVWKGGDRIKQIALITDDFSLHQSIISEIRSRNLKITTFRVGEEIPVHIGVVITTDSETGAIDFDPDHIVVADPAERADMIVGRAIMKLWDIKDVSIIIGIDPGERTGVAVLAETTVLSTYCVPMAEVYQTVLRIMKSVHPGHVIIRIGHGARLIRTQIVNSLTKLGAHIELVDETGTTPAKGRDPDIRAAIRIAHLKGTPIGKKFITPSIGEIRSIQDQSRAKTGGELTISRALAEKVATGELILEDAILIQKGEK</sequence>
<evidence type="ECO:0000313" key="1">
    <source>
        <dbReference type="EMBL" id="PXF61031.1"/>
    </source>
</evidence>
<accession>A0AC61L3N8</accession>
<evidence type="ECO:0000313" key="2">
    <source>
        <dbReference type="Proteomes" id="UP000248329"/>
    </source>
</evidence>
<organism evidence="1 2">
    <name type="scientific">Candidatus Methanogaster sp</name>
    <dbReference type="NCBI Taxonomy" id="3386292"/>
    <lineage>
        <taxon>Archaea</taxon>
        <taxon>Methanobacteriati</taxon>
        <taxon>Methanobacteriota</taxon>
        <taxon>Stenosarchaea group</taxon>
        <taxon>Methanomicrobia</taxon>
        <taxon>Methanosarcinales</taxon>
        <taxon>ANME-2 cluster</taxon>
        <taxon>Candidatus Methanogasteraceae</taxon>
        <taxon>Candidatus Methanogaster</taxon>
    </lineage>
</organism>
<dbReference type="EMBL" id="PQXF01000009">
    <property type="protein sequence ID" value="PXF61031.1"/>
    <property type="molecule type" value="Genomic_DNA"/>
</dbReference>
<name>A0AC61L3N8_9EURY</name>
<gene>
    <name evidence="1" type="ORF">C4B59_06725</name>
</gene>
<proteinExistence type="predicted"/>
<dbReference type="Proteomes" id="UP000248329">
    <property type="component" value="Unassembled WGS sequence"/>
</dbReference>